<evidence type="ECO:0000256" key="3">
    <source>
        <dbReference type="ARBA" id="ARBA00023235"/>
    </source>
</evidence>
<dbReference type="SUPFAM" id="SSF55120">
    <property type="entry name" value="Pseudouridine synthase"/>
    <property type="match status" value="1"/>
</dbReference>
<dbReference type="GO" id="GO:0003723">
    <property type="term" value="F:RNA binding"/>
    <property type="evidence" value="ECO:0007669"/>
    <property type="project" value="UniProtKB-KW"/>
</dbReference>
<dbReference type="Gene3D" id="3.30.2350.10">
    <property type="entry name" value="Pseudouridine synthase"/>
    <property type="match status" value="1"/>
</dbReference>
<dbReference type="GO" id="GO:0009982">
    <property type="term" value="F:pseudouridine synthase activity"/>
    <property type="evidence" value="ECO:0007669"/>
    <property type="project" value="InterPro"/>
</dbReference>
<dbReference type="PANTHER" id="PTHR21600:SF44">
    <property type="entry name" value="RIBOSOMAL LARGE SUBUNIT PSEUDOURIDINE SYNTHASE D"/>
    <property type="match status" value="1"/>
</dbReference>
<gene>
    <name evidence="5" type="ORF">ASZ90_019661</name>
</gene>
<dbReference type="InterPro" id="IPR006145">
    <property type="entry name" value="PsdUridine_synth_RsuA/RluA"/>
</dbReference>
<reference evidence="5" key="1">
    <citation type="journal article" date="2015" name="Proc. Natl. Acad. Sci. U.S.A.">
        <title>Networks of energetic and metabolic interactions define dynamics in microbial communities.</title>
        <authorList>
            <person name="Embree M."/>
            <person name="Liu J.K."/>
            <person name="Al-Bassam M.M."/>
            <person name="Zengler K."/>
        </authorList>
    </citation>
    <scope>NUCLEOTIDE SEQUENCE</scope>
</reference>
<keyword evidence="2" id="KW-0694">RNA-binding</keyword>
<dbReference type="Pfam" id="PF01479">
    <property type="entry name" value="S4"/>
    <property type="match status" value="1"/>
</dbReference>
<evidence type="ECO:0000256" key="2">
    <source>
        <dbReference type="ARBA" id="ARBA00022884"/>
    </source>
</evidence>
<dbReference type="FunFam" id="3.30.2350.10:FF:000006">
    <property type="entry name" value="Pseudouridine synthase"/>
    <property type="match status" value="1"/>
</dbReference>
<dbReference type="Pfam" id="PF00849">
    <property type="entry name" value="PseudoU_synth_2"/>
    <property type="match status" value="1"/>
</dbReference>
<dbReference type="EMBL" id="LNQE01001900">
    <property type="protein sequence ID" value="KUG02954.1"/>
    <property type="molecule type" value="Genomic_DNA"/>
</dbReference>
<dbReference type="PROSITE" id="PS01129">
    <property type="entry name" value="PSI_RLU"/>
    <property type="match status" value="1"/>
</dbReference>
<comment type="caution">
    <text evidence="5">The sequence shown here is derived from an EMBL/GenBank/DDBJ whole genome shotgun (WGS) entry which is preliminary data.</text>
</comment>
<dbReference type="AlphaFoldDB" id="A0A0W8E2U0"/>
<keyword evidence="5" id="KW-0456">Lyase</keyword>
<feature type="domain" description="RNA-binding S4" evidence="4">
    <location>
        <begin position="16"/>
        <end position="80"/>
    </location>
</feature>
<dbReference type="SUPFAM" id="SSF55174">
    <property type="entry name" value="Alpha-L RNA-binding motif"/>
    <property type="match status" value="1"/>
</dbReference>
<dbReference type="InterPro" id="IPR036986">
    <property type="entry name" value="S4_RNA-bd_sf"/>
</dbReference>
<keyword evidence="3" id="KW-0413">Isomerase</keyword>
<accession>A0A0W8E2U0</accession>
<dbReference type="EC" id="4.2.1.70" evidence="5"/>
<dbReference type="CDD" id="cd00165">
    <property type="entry name" value="S4"/>
    <property type="match status" value="1"/>
</dbReference>
<dbReference type="Gene3D" id="3.10.290.10">
    <property type="entry name" value="RNA-binding S4 domain"/>
    <property type="match status" value="1"/>
</dbReference>
<proteinExistence type="inferred from homology"/>
<dbReference type="NCBIfam" id="TIGR00005">
    <property type="entry name" value="rluA_subfam"/>
    <property type="match status" value="1"/>
</dbReference>
<evidence type="ECO:0000313" key="5">
    <source>
        <dbReference type="EMBL" id="KUG02954.1"/>
    </source>
</evidence>
<dbReference type="InterPro" id="IPR002942">
    <property type="entry name" value="S4_RNA-bd"/>
</dbReference>
<dbReference type="InterPro" id="IPR006224">
    <property type="entry name" value="PsdUridine_synth_RluA-like_CS"/>
</dbReference>
<dbReference type="InterPro" id="IPR020103">
    <property type="entry name" value="PsdUridine_synth_cat_dom_sf"/>
</dbReference>
<name>A0A0W8E2U0_9ZZZZ</name>
<comment type="similarity">
    <text evidence="1">Belongs to the pseudouridine synthase RluA family.</text>
</comment>
<organism evidence="5">
    <name type="scientific">hydrocarbon metagenome</name>
    <dbReference type="NCBI Taxonomy" id="938273"/>
    <lineage>
        <taxon>unclassified sequences</taxon>
        <taxon>metagenomes</taxon>
        <taxon>ecological metagenomes</taxon>
    </lineage>
</organism>
<evidence type="ECO:0000256" key="1">
    <source>
        <dbReference type="ARBA" id="ARBA00010876"/>
    </source>
</evidence>
<dbReference type="PROSITE" id="PS50889">
    <property type="entry name" value="S4"/>
    <property type="match status" value="1"/>
</dbReference>
<evidence type="ECO:0000259" key="4">
    <source>
        <dbReference type="SMART" id="SM00363"/>
    </source>
</evidence>
<dbReference type="PANTHER" id="PTHR21600">
    <property type="entry name" value="MITOCHONDRIAL RNA PSEUDOURIDINE SYNTHASE"/>
    <property type="match status" value="1"/>
</dbReference>
<dbReference type="SMART" id="SM00363">
    <property type="entry name" value="S4"/>
    <property type="match status" value="1"/>
</dbReference>
<dbReference type="GO" id="GO:0004730">
    <property type="term" value="F:pseudouridylate synthase activity"/>
    <property type="evidence" value="ECO:0007669"/>
    <property type="project" value="UniProtKB-EC"/>
</dbReference>
<protein>
    <submittedName>
        <fullName evidence="5">Ribosomal large subunit pseudouridine synthase d</fullName>
        <ecNumber evidence="5">4.2.1.70</ecNumber>
    </submittedName>
</protein>
<sequence>MGDKAIITVEEDMEGERLDSFVAEQVSGLSRTMVKNLIKDGLILVDGMVCKGSYRVSEGQEVLVEIPAPERLEIAAQDLPLQIIYQDQDLAVINKDKGMVVHPAPGHYDQTMVNALMFHIEDLSGINGELRPGIVHRLDKDTSGVMVVAKNDAAHRSLAAQIKDHTINREYIALVHGQIKENLGTIDAPIGRSKVDRKKMAVVGNGRPAISNYQVLQRFNNYTLVKVKLLTGRTHQIRVHFAYIKHSVVGDPLYSSAKKHFNLDSQALHAQLLGFIHPRTGEYLEFTSEMPEYFRKIIEELQKH</sequence>
<dbReference type="GO" id="GO:0000455">
    <property type="term" value="P:enzyme-directed rRNA pseudouridine synthesis"/>
    <property type="evidence" value="ECO:0007669"/>
    <property type="project" value="TreeGrafter"/>
</dbReference>
<dbReference type="InterPro" id="IPR050188">
    <property type="entry name" value="RluA_PseudoU_synthase"/>
</dbReference>
<dbReference type="InterPro" id="IPR006225">
    <property type="entry name" value="PsdUridine_synth_RluC/D"/>
</dbReference>
<dbReference type="CDD" id="cd02869">
    <property type="entry name" value="PseudoU_synth_RluA_like"/>
    <property type="match status" value="1"/>
</dbReference>